<dbReference type="Pfam" id="PF09968">
    <property type="entry name" value="DUF2202"/>
    <property type="match status" value="1"/>
</dbReference>
<dbReference type="Proteomes" id="UP001143480">
    <property type="component" value="Unassembled WGS sequence"/>
</dbReference>
<dbReference type="InterPro" id="IPR012347">
    <property type="entry name" value="Ferritin-like"/>
</dbReference>
<evidence type="ECO:0000256" key="1">
    <source>
        <dbReference type="SAM" id="MobiDB-lite"/>
    </source>
</evidence>
<dbReference type="EMBL" id="BSFP01000091">
    <property type="protein sequence ID" value="GLL07307.1"/>
    <property type="molecule type" value="Genomic_DNA"/>
</dbReference>
<feature type="chain" id="PRO_5040865586" description="DUF2202 domain-containing protein" evidence="2">
    <location>
        <begin position="19"/>
        <end position="221"/>
    </location>
</feature>
<dbReference type="InterPro" id="IPR009078">
    <property type="entry name" value="Ferritin-like_SF"/>
</dbReference>
<keyword evidence="2" id="KW-0732">Signal</keyword>
<feature type="region of interest" description="Disordered" evidence="1">
    <location>
        <begin position="53"/>
        <end position="73"/>
    </location>
</feature>
<dbReference type="InterPro" id="IPR019243">
    <property type="entry name" value="DUF2202"/>
</dbReference>
<evidence type="ECO:0000313" key="5">
    <source>
        <dbReference type="Proteomes" id="UP001143480"/>
    </source>
</evidence>
<comment type="caution">
    <text evidence="4">The sequence shown here is derived from an EMBL/GenBank/DDBJ whole genome shotgun (WGS) entry which is preliminary data.</text>
</comment>
<dbReference type="AlphaFoldDB" id="A0A9W6KSJ9"/>
<reference evidence="4" key="2">
    <citation type="submission" date="2023-01" db="EMBL/GenBank/DDBJ databases">
        <authorList>
            <person name="Sun Q."/>
            <person name="Evtushenko L."/>
        </authorList>
    </citation>
    <scope>NUCLEOTIDE SEQUENCE</scope>
    <source>
        <strain evidence="4">VKM Ac-1321</strain>
    </source>
</reference>
<feature type="signal peptide" evidence="2">
    <location>
        <begin position="1"/>
        <end position="18"/>
    </location>
</feature>
<organism evidence="4 5">
    <name type="scientific">Dactylosporangium matsuzakiense</name>
    <dbReference type="NCBI Taxonomy" id="53360"/>
    <lineage>
        <taxon>Bacteria</taxon>
        <taxon>Bacillati</taxon>
        <taxon>Actinomycetota</taxon>
        <taxon>Actinomycetes</taxon>
        <taxon>Micromonosporales</taxon>
        <taxon>Micromonosporaceae</taxon>
        <taxon>Dactylosporangium</taxon>
    </lineage>
</organism>
<reference evidence="4" key="1">
    <citation type="journal article" date="2014" name="Int. J. Syst. Evol. Microbiol.">
        <title>Complete genome sequence of Corynebacterium casei LMG S-19264T (=DSM 44701T), isolated from a smear-ripened cheese.</title>
        <authorList>
            <consortium name="US DOE Joint Genome Institute (JGI-PGF)"/>
            <person name="Walter F."/>
            <person name="Albersmeier A."/>
            <person name="Kalinowski J."/>
            <person name="Ruckert C."/>
        </authorList>
    </citation>
    <scope>NUCLEOTIDE SEQUENCE</scope>
    <source>
        <strain evidence="4">VKM Ac-1321</strain>
    </source>
</reference>
<proteinExistence type="predicted"/>
<gene>
    <name evidence="4" type="ORF">GCM10017581_090590</name>
</gene>
<dbReference type="Gene3D" id="1.20.1260.10">
    <property type="match status" value="1"/>
</dbReference>
<accession>A0A9W6KSJ9</accession>
<dbReference type="CDD" id="cd01048">
    <property type="entry name" value="Ferritin_like_AB2"/>
    <property type="match status" value="1"/>
</dbReference>
<dbReference type="SUPFAM" id="SSF47240">
    <property type="entry name" value="Ferritin-like"/>
    <property type="match status" value="1"/>
</dbReference>
<evidence type="ECO:0000259" key="3">
    <source>
        <dbReference type="Pfam" id="PF09968"/>
    </source>
</evidence>
<name>A0A9W6KSJ9_9ACTN</name>
<protein>
    <recommendedName>
        <fullName evidence="3">DUF2202 domain-containing protein</fullName>
    </recommendedName>
</protein>
<feature type="domain" description="DUF2202" evidence="3">
    <location>
        <begin position="86"/>
        <end position="216"/>
    </location>
</feature>
<evidence type="ECO:0000313" key="4">
    <source>
        <dbReference type="EMBL" id="GLL07307.1"/>
    </source>
</evidence>
<keyword evidence="5" id="KW-1185">Reference proteome</keyword>
<sequence length="221" mass="22207">MNSKARLAAVLMTGGAFAAGAVAVAAPAIAGAGPFGNPSSAASWSGSGAGAGMAGGGMGRHAQDGSCLPSTSAPAGVLNEQQKGTLAAMAQEEKLAGDLYRAFGAQYPVAVFDRIAAAEDQHLAAVRTLLARYGISDPTAGKPAGQFADATVQATYDRLLAQGKGSQSAAIGVAQQVERTDIADLQQALHGVGAADVTQVYQHLLAASRQHLTAFSTWATR</sequence>
<evidence type="ECO:0000256" key="2">
    <source>
        <dbReference type="SAM" id="SignalP"/>
    </source>
</evidence>